<evidence type="ECO:0000313" key="7">
    <source>
        <dbReference type="Proteomes" id="UP000284416"/>
    </source>
</evidence>
<organism evidence="6 7">
    <name type="scientific">Neobacillus notoginsengisoli</name>
    <dbReference type="NCBI Taxonomy" id="1578198"/>
    <lineage>
        <taxon>Bacteria</taxon>
        <taxon>Bacillati</taxon>
        <taxon>Bacillota</taxon>
        <taxon>Bacilli</taxon>
        <taxon>Bacillales</taxon>
        <taxon>Bacillaceae</taxon>
        <taxon>Neobacillus</taxon>
    </lineage>
</organism>
<reference evidence="6 7" key="1">
    <citation type="journal article" date="2017" name="Int. J. Syst. Evol. Microbiol.">
        <title>Bacillus notoginsengisoli sp. nov., a novel bacterium isolated from the rhizosphere of Panax notoginseng.</title>
        <authorList>
            <person name="Zhang M.Y."/>
            <person name="Cheng J."/>
            <person name="Cai Y."/>
            <person name="Zhang T.Y."/>
            <person name="Wu Y.Y."/>
            <person name="Manikprabhu D."/>
            <person name="Li W.J."/>
            <person name="Zhang Y.X."/>
        </authorList>
    </citation>
    <scope>NUCLEOTIDE SEQUENCE [LARGE SCALE GENOMIC DNA]</scope>
    <source>
        <strain evidence="6 7">JCM 30743</strain>
    </source>
</reference>
<dbReference type="Pfam" id="PF00471">
    <property type="entry name" value="Ribosomal_L33"/>
    <property type="match status" value="1"/>
</dbReference>
<dbReference type="GO" id="GO:0005737">
    <property type="term" value="C:cytoplasm"/>
    <property type="evidence" value="ECO:0007669"/>
    <property type="project" value="UniProtKB-ARBA"/>
</dbReference>
<comment type="caution">
    <text evidence="6">The sequence shown here is derived from an EMBL/GenBank/DDBJ whole genome shotgun (WGS) entry which is preliminary data.</text>
</comment>
<dbReference type="InterPro" id="IPR001705">
    <property type="entry name" value="Ribosomal_bL33"/>
</dbReference>
<dbReference type="InterPro" id="IPR011332">
    <property type="entry name" value="Ribosomal_zn-bd"/>
</dbReference>
<evidence type="ECO:0000256" key="2">
    <source>
        <dbReference type="ARBA" id="ARBA00022980"/>
    </source>
</evidence>
<comment type="similarity">
    <text evidence="1 5">Belongs to the bacterial ribosomal protein bL33 family.</text>
</comment>
<dbReference type="PANTHER" id="PTHR43168">
    <property type="entry name" value="50S RIBOSOMAL PROTEIN L33, CHLOROPLASTIC"/>
    <property type="match status" value="1"/>
</dbReference>
<proteinExistence type="inferred from homology"/>
<dbReference type="GO" id="GO:1990904">
    <property type="term" value="C:ribonucleoprotein complex"/>
    <property type="evidence" value="ECO:0007669"/>
    <property type="project" value="UniProtKB-KW"/>
</dbReference>
<evidence type="ECO:0000256" key="3">
    <source>
        <dbReference type="ARBA" id="ARBA00023274"/>
    </source>
</evidence>
<keyword evidence="3 5" id="KW-0687">Ribonucleoprotein</keyword>
<dbReference type="GO" id="GO:0005840">
    <property type="term" value="C:ribosome"/>
    <property type="evidence" value="ECO:0007669"/>
    <property type="project" value="UniProtKB-KW"/>
</dbReference>
<gene>
    <name evidence="5 6" type="primary">rpmG</name>
    <name evidence="6" type="ORF">D1B31_20100</name>
</gene>
<dbReference type="NCBIfam" id="NF001764">
    <property type="entry name" value="PRK00504.1"/>
    <property type="match status" value="1"/>
</dbReference>
<dbReference type="EMBL" id="QWEG01000016">
    <property type="protein sequence ID" value="RHW33883.1"/>
    <property type="molecule type" value="Genomic_DNA"/>
</dbReference>
<dbReference type="AlphaFoldDB" id="A0A417YL66"/>
<dbReference type="InterPro" id="IPR038584">
    <property type="entry name" value="Ribosomal_bL33_sf"/>
</dbReference>
<evidence type="ECO:0000256" key="1">
    <source>
        <dbReference type="ARBA" id="ARBA00007596"/>
    </source>
</evidence>
<dbReference type="RefSeq" id="WP_118923790.1">
    <property type="nucleotide sequence ID" value="NZ_QWEG01000016.1"/>
</dbReference>
<keyword evidence="2 5" id="KW-0689">Ribosomal protein</keyword>
<evidence type="ECO:0000256" key="5">
    <source>
        <dbReference type="HAMAP-Rule" id="MF_00294"/>
    </source>
</evidence>
<sequence>MSKKVALACVVCGSRNYTTTANNQANNERLELKKYCKTCNASTVHKETK</sequence>
<evidence type="ECO:0000256" key="4">
    <source>
        <dbReference type="ARBA" id="ARBA00035176"/>
    </source>
</evidence>
<dbReference type="HAMAP" id="MF_00294">
    <property type="entry name" value="Ribosomal_bL33"/>
    <property type="match status" value="1"/>
</dbReference>
<name>A0A417YL66_9BACI</name>
<dbReference type="PANTHER" id="PTHR43168:SF5">
    <property type="entry name" value="LARGE RIBOSOMAL SUBUNIT PROTEIN BL33B"/>
    <property type="match status" value="1"/>
</dbReference>
<dbReference type="NCBIfam" id="NF001860">
    <property type="entry name" value="PRK00595.1"/>
    <property type="match status" value="1"/>
</dbReference>
<accession>A0A417YL66</accession>
<dbReference type="Proteomes" id="UP000284416">
    <property type="component" value="Unassembled WGS sequence"/>
</dbReference>
<dbReference type="NCBIfam" id="TIGR01023">
    <property type="entry name" value="rpmG_bact"/>
    <property type="match status" value="1"/>
</dbReference>
<dbReference type="GO" id="GO:0003735">
    <property type="term" value="F:structural constituent of ribosome"/>
    <property type="evidence" value="ECO:0007669"/>
    <property type="project" value="InterPro"/>
</dbReference>
<keyword evidence="7" id="KW-1185">Reference proteome</keyword>
<dbReference type="Gene3D" id="2.20.28.120">
    <property type="entry name" value="Ribosomal protein L33"/>
    <property type="match status" value="1"/>
</dbReference>
<evidence type="ECO:0000313" key="6">
    <source>
        <dbReference type="EMBL" id="RHW33883.1"/>
    </source>
</evidence>
<dbReference type="GO" id="GO:0006412">
    <property type="term" value="P:translation"/>
    <property type="evidence" value="ECO:0007669"/>
    <property type="project" value="UniProtKB-UniRule"/>
</dbReference>
<dbReference type="SUPFAM" id="SSF57829">
    <property type="entry name" value="Zn-binding ribosomal proteins"/>
    <property type="match status" value="1"/>
</dbReference>
<protein>
    <recommendedName>
        <fullName evidence="4 5">Large ribosomal subunit protein bL33</fullName>
    </recommendedName>
</protein>